<dbReference type="AlphaFoldDB" id="A0AAD7TGT9"/>
<evidence type="ECO:0000256" key="1">
    <source>
        <dbReference type="SAM" id="MobiDB-lite"/>
    </source>
</evidence>
<protein>
    <recommendedName>
        <fullName evidence="5">Meiotic sister chromatid recombination protein 1</fullName>
    </recommendedName>
</protein>
<name>A0AAD7TGT9_9APHY</name>
<keyword evidence="4" id="KW-1185">Reference proteome</keyword>
<keyword evidence="2" id="KW-0732">Signal</keyword>
<dbReference type="Proteomes" id="UP001215151">
    <property type="component" value="Unassembled WGS sequence"/>
</dbReference>
<feature type="signal peptide" evidence="2">
    <location>
        <begin position="1"/>
        <end position="18"/>
    </location>
</feature>
<comment type="caution">
    <text evidence="3">The sequence shown here is derived from an EMBL/GenBank/DDBJ whole genome shotgun (WGS) entry which is preliminary data.</text>
</comment>
<dbReference type="Pfam" id="PF10281">
    <property type="entry name" value="Ish1"/>
    <property type="match status" value="5"/>
</dbReference>
<feature type="region of interest" description="Disordered" evidence="1">
    <location>
        <begin position="471"/>
        <end position="493"/>
    </location>
</feature>
<dbReference type="InterPro" id="IPR018803">
    <property type="entry name" value="Ish1/Msc1-like"/>
</dbReference>
<evidence type="ECO:0008006" key="5">
    <source>
        <dbReference type="Google" id="ProtNLM"/>
    </source>
</evidence>
<evidence type="ECO:0000313" key="4">
    <source>
        <dbReference type="Proteomes" id="UP001215151"/>
    </source>
</evidence>
<organism evidence="3 4">
    <name type="scientific">Trametes cubensis</name>
    <dbReference type="NCBI Taxonomy" id="1111947"/>
    <lineage>
        <taxon>Eukaryota</taxon>
        <taxon>Fungi</taxon>
        <taxon>Dikarya</taxon>
        <taxon>Basidiomycota</taxon>
        <taxon>Agaricomycotina</taxon>
        <taxon>Agaricomycetes</taxon>
        <taxon>Polyporales</taxon>
        <taxon>Polyporaceae</taxon>
        <taxon>Trametes</taxon>
    </lineage>
</organism>
<feature type="chain" id="PRO_5042119772" description="Meiotic sister chromatid recombination protein 1" evidence="2">
    <location>
        <begin position="19"/>
        <end position="493"/>
    </location>
</feature>
<sequence length="493" mass="55409">MRPTLFLLALIAGTAVQASWFGGDNHNNQPAEYTTWSAQELQNWLDAHNVPYPSNTPSQADLQAAVKAHWDSASQWTSEQYNKAQVAFANLKTDAFDTWDESRLREFLLEQGVVNPSGTREQLALLAKQKWRQYSSAASAYSKTASRTASSVASQASKSASALASSASAQASTAVYGDSLHQASKSASSIAALATDNAAIALEDTKDYVYSTWDDNRIRSYLQEHGIVEPPATPRNKLLAKMKETYAATVTPIYKAWSDSYIHNWLINHGIIKDSATKRREELLALMDRYYYDTKDYVWDSWSDSQMKAWLVDHGIIKSDAQLQREKMQKLVADNYAHAHDTAWAAWKDSDMHQWLINHGYLRSDAQKTRDDLVKLMNEKYTDVSARTAAYLTWPDARLRAYLREHGYSDEHLPTTRPGLLQEVRIHWVQTGNRASTLWRHIRDVFDSGVEVAEDKLGQILDILTGGAEGAKEGAKHGAREANEKHKAQKVEL</sequence>
<evidence type="ECO:0000313" key="3">
    <source>
        <dbReference type="EMBL" id="KAJ8456866.1"/>
    </source>
</evidence>
<gene>
    <name evidence="3" type="ORF">ONZ51_g11873</name>
</gene>
<dbReference type="PANTHER" id="PTHR47372:SF11">
    <property type="entry name" value="RE19971P"/>
    <property type="match status" value="1"/>
</dbReference>
<dbReference type="PANTHER" id="PTHR47372">
    <property type="entry name" value="DAUER UP-REGULATED-RELATED"/>
    <property type="match status" value="1"/>
</dbReference>
<evidence type="ECO:0000256" key="2">
    <source>
        <dbReference type="SAM" id="SignalP"/>
    </source>
</evidence>
<proteinExistence type="predicted"/>
<dbReference type="EMBL" id="JAPEVG010000624">
    <property type="protein sequence ID" value="KAJ8456866.1"/>
    <property type="molecule type" value="Genomic_DNA"/>
</dbReference>
<accession>A0AAD7TGT9</accession>
<reference evidence="3" key="1">
    <citation type="submission" date="2022-11" db="EMBL/GenBank/DDBJ databases">
        <title>Genome Sequence of Cubamyces cubensis.</title>
        <authorList>
            <person name="Buettner E."/>
        </authorList>
    </citation>
    <scope>NUCLEOTIDE SEQUENCE</scope>
    <source>
        <strain evidence="3">MPL-01</strain>
    </source>
</reference>